<evidence type="ECO:0000313" key="5">
    <source>
        <dbReference type="EMBL" id="GAA0512281.1"/>
    </source>
</evidence>
<evidence type="ECO:0000256" key="1">
    <source>
        <dbReference type="ARBA" id="ARBA00023015"/>
    </source>
</evidence>
<name>A0ABN1C5L5_9DEIO</name>
<dbReference type="InterPro" id="IPR001761">
    <property type="entry name" value="Peripla_BP/Lac1_sug-bd_dom"/>
</dbReference>
<evidence type="ECO:0000256" key="3">
    <source>
        <dbReference type="ARBA" id="ARBA00023163"/>
    </source>
</evidence>
<dbReference type="SUPFAM" id="SSF53822">
    <property type="entry name" value="Periplasmic binding protein-like I"/>
    <property type="match status" value="1"/>
</dbReference>
<accession>A0ABN1C5L5</accession>
<reference evidence="5 6" key="1">
    <citation type="journal article" date="2019" name="Int. J. Syst. Evol. Microbiol.">
        <title>The Global Catalogue of Microorganisms (GCM) 10K type strain sequencing project: providing services to taxonomists for standard genome sequencing and annotation.</title>
        <authorList>
            <consortium name="The Broad Institute Genomics Platform"/>
            <consortium name="The Broad Institute Genome Sequencing Center for Infectious Disease"/>
            <person name="Wu L."/>
            <person name="Ma J."/>
        </authorList>
    </citation>
    <scope>NUCLEOTIDE SEQUENCE [LARGE SCALE GENOMIC DNA]</scope>
    <source>
        <strain evidence="5 6">JCM 14368</strain>
    </source>
</reference>
<evidence type="ECO:0000256" key="2">
    <source>
        <dbReference type="ARBA" id="ARBA00023125"/>
    </source>
</evidence>
<dbReference type="Proteomes" id="UP001500191">
    <property type="component" value="Unassembled WGS sequence"/>
</dbReference>
<dbReference type="PANTHER" id="PTHR30146">
    <property type="entry name" value="LACI-RELATED TRANSCRIPTIONAL REPRESSOR"/>
    <property type="match status" value="1"/>
</dbReference>
<keyword evidence="2" id="KW-0238">DNA-binding</keyword>
<feature type="domain" description="Periplasmic binding protein/LacI sugar binding" evidence="4">
    <location>
        <begin position="2"/>
        <end position="136"/>
    </location>
</feature>
<protein>
    <recommendedName>
        <fullName evidence="4">Periplasmic binding protein/LacI sugar binding domain-containing protein</fullName>
    </recommendedName>
</protein>
<gene>
    <name evidence="5" type="ORF">GCM10008937_20100</name>
</gene>
<evidence type="ECO:0000259" key="4">
    <source>
        <dbReference type="Pfam" id="PF00532"/>
    </source>
</evidence>
<dbReference type="InterPro" id="IPR028082">
    <property type="entry name" value="Peripla_BP_I"/>
</dbReference>
<dbReference type="EMBL" id="BAAADB010000016">
    <property type="protein sequence ID" value="GAA0512281.1"/>
    <property type="molecule type" value="Genomic_DNA"/>
</dbReference>
<sequence length="162" mass="17663">MDALIVLGGRLSDGHLRDLHERLPLVVVGRRVPGLDGACLSVDNVQGAFLATTHLLQLGHRRIGHVTGERSQRDAVDRLDGYRRALAEAGVPFDPALVFEGDFHELSGILAVEHWLARATSFSAIFAANDQMAYGAGGCASRRTCRWWASTTCRGRSSRCRP</sequence>
<keyword evidence="3" id="KW-0804">Transcription</keyword>
<dbReference type="PANTHER" id="PTHR30146:SF109">
    <property type="entry name" value="HTH-TYPE TRANSCRIPTIONAL REGULATOR GALS"/>
    <property type="match status" value="1"/>
</dbReference>
<organism evidence="5 6">
    <name type="scientific">Deinococcus depolymerans</name>
    <dbReference type="NCBI Taxonomy" id="392408"/>
    <lineage>
        <taxon>Bacteria</taxon>
        <taxon>Thermotogati</taxon>
        <taxon>Deinococcota</taxon>
        <taxon>Deinococci</taxon>
        <taxon>Deinococcales</taxon>
        <taxon>Deinococcaceae</taxon>
        <taxon>Deinococcus</taxon>
    </lineage>
</organism>
<comment type="caution">
    <text evidence="5">The sequence shown here is derived from an EMBL/GenBank/DDBJ whole genome shotgun (WGS) entry which is preliminary data.</text>
</comment>
<dbReference type="Pfam" id="PF00532">
    <property type="entry name" value="Peripla_BP_1"/>
    <property type="match status" value="1"/>
</dbReference>
<dbReference type="Gene3D" id="3.40.50.2300">
    <property type="match status" value="2"/>
</dbReference>
<keyword evidence="6" id="KW-1185">Reference proteome</keyword>
<evidence type="ECO:0000313" key="6">
    <source>
        <dbReference type="Proteomes" id="UP001500191"/>
    </source>
</evidence>
<proteinExistence type="predicted"/>
<keyword evidence="1" id="KW-0805">Transcription regulation</keyword>